<comment type="caution">
    <text evidence="6">The sequence shown here is derived from an EMBL/GenBank/DDBJ whole genome shotgun (WGS) entry which is preliminary data.</text>
</comment>
<evidence type="ECO:0000256" key="4">
    <source>
        <dbReference type="ARBA" id="ARBA00022912"/>
    </source>
</evidence>
<dbReference type="InterPro" id="IPR029021">
    <property type="entry name" value="Prot-tyrosine_phosphatase-like"/>
</dbReference>
<dbReference type="InterPro" id="IPR000242">
    <property type="entry name" value="PTP_cat"/>
</dbReference>
<organism evidence="6 7">
    <name type="scientific">Dreissena polymorpha</name>
    <name type="common">Zebra mussel</name>
    <name type="synonym">Mytilus polymorpha</name>
    <dbReference type="NCBI Taxonomy" id="45954"/>
    <lineage>
        <taxon>Eukaryota</taxon>
        <taxon>Metazoa</taxon>
        <taxon>Spiralia</taxon>
        <taxon>Lophotrochozoa</taxon>
        <taxon>Mollusca</taxon>
        <taxon>Bivalvia</taxon>
        <taxon>Autobranchia</taxon>
        <taxon>Heteroconchia</taxon>
        <taxon>Euheterodonta</taxon>
        <taxon>Imparidentia</taxon>
        <taxon>Neoheterodontei</taxon>
        <taxon>Myida</taxon>
        <taxon>Dreissenoidea</taxon>
        <taxon>Dreissenidae</taxon>
        <taxon>Dreissena</taxon>
    </lineage>
</organism>
<evidence type="ECO:0000256" key="1">
    <source>
        <dbReference type="ARBA" id="ARBA00009580"/>
    </source>
</evidence>
<dbReference type="PANTHER" id="PTHR19134">
    <property type="entry name" value="RECEPTOR-TYPE TYROSINE-PROTEIN PHOSPHATASE"/>
    <property type="match status" value="1"/>
</dbReference>
<evidence type="ECO:0000313" key="7">
    <source>
        <dbReference type="Proteomes" id="UP000828390"/>
    </source>
</evidence>
<dbReference type="PANTHER" id="PTHR19134:SF562">
    <property type="entry name" value="PROTEIN-TYROSINE-PHOSPHATASE"/>
    <property type="match status" value="1"/>
</dbReference>
<dbReference type="GO" id="GO:0004725">
    <property type="term" value="F:protein tyrosine phosphatase activity"/>
    <property type="evidence" value="ECO:0007669"/>
    <property type="project" value="UniProtKB-EC"/>
</dbReference>
<dbReference type="SUPFAM" id="SSF52799">
    <property type="entry name" value="(Phosphotyrosine protein) phosphatases II"/>
    <property type="match status" value="1"/>
</dbReference>
<keyword evidence="4" id="KW-0904">Protein phosphatase</keyword>
<evidence type="ECO:0000313" key="6">
    <source>
        <dbReference type="EMBL" id="KAH3837481.1"/>
    </source>
</evidence>
<comment type="similarity">
    <text evidence="1">Belongs to the protein-tyrosine phosphatase family.</text>
</comment>
<feature type="domain" description="Tyrosine-protein phosphatase" evidence="5">
    <location>
        <begin position="1"/>
        <end position="109"/>
    </location>
</feature>
<sequence length="188" mass="22019">MIWQHRIEKIAMLTNLIELRTLNGLQYWPEDINCECKHGGVLIKYVSIKETFDYNIRSLEITKAGETRRLNQFHFKSWPDKDVPDTTWCLVDYWRAVDKCDDISTSPILEQYKYLHEALAEALLIDEAMLIKATETKPQCIVLSADTYLGQKEGGRVGRYYVTLTEESNDRGFEERTYSYKEDTVTIF</sequence>
<evidence type="ECO:0000256" key="3">
    <source>
        <dbReference type="ARBA" id="ARBA00022801"/>
    </source>
</evidence>
<accession>A0A9D4QNA8</accession>
<keyword evidence="7" id="KW-1185">Reference proteome</keyword>
<evidence type="ECO:0000259" key="5">
    <source>
        <dbReference type="PROSITE" id="PS50055"/>
    </source>
</evidence>
<dbReference type="EMBL" id="JAIWYP010000004">
    <property type="protein sequence ID" value="KAH3837481.1"/>
    <property type="molecule type" value="Genomic_DNA"/>
</dbReference>
<dbReference type="InterPro" id="IPR050348">
    <property type="entry name" value="Protein-Tyr_Phosphatase"/>
</dbReference>
<name>A0A9D4QNA8_DREPO</name>
<reference evidence="6" key="1">
    <citation type="journal article" date="2019" name="bioRxiv">
        <title>The Genome of the Zebra Mussel, Dreissena polymorpha: A Resource for Invasive Species Research.</title>
        <authorList>
            <person name="McCartney M.A."/>
            <person name="Auch B."/>
            <person name="Kono T."/>
            <person name="Mallez S."/>
            <person name="Zhang Y."/>
            <person name="Obille A."/>
            <person name="Becker A."/>
            <person name="Abrahante J.E."/>
            <person name="Garbe J."/>
            <person name="Badalamenti J.P."/>
            <person name="Herman A."/>
            <person name="Mangelson H."/>
            <person name="Liachko I."/>
            <person name="Sullivan S."/>
            <person name="Sone E.D."/>
            <person name="Koren S."/>
            <person name="Silverstein K.A.T."/>
            <person name="Beckman K.B."/>
            <person name="Gohl D.M."/>
        </authorList>
    </citation>
    <scope>NUCLEOTIDE SEQUENCE</scope>
    <source>
        <strain evidence="6">Duluth1</strain>
        <tissue evidence="6">Whole animal</tissue>
    </source>
</reference>
<evidence type="ECO:0000256" key="2">
    <source>
        <dbReference type="ARBA" id="ARBA00013064"/>
    </source>
</evidence>
<dbReference type="Pfam" id="PF00102">
    <property type="entry name" value="Y_phosphatase"/>
    <property type="match status" value="1"/>
</dbReference>
<dbReference type="AlphaFoldDB" id="A0A9D4QNA8"/>
<dbReference type="Gene3D" id="3.90.190.10">
    <property type="entry name" value="Protein tyrosine phosphatase superfamily"/>
    <property type="match status" value="1"/>
</dbReference>
<reference evidence="6" key="2">
    <citation type="submission" date="2020-11" db="EMBL/GenBank/DDBJ databases">
        <authorList>
            <person name="McCartney M.A."/>
            <person name="Auch B."/>
            <person name="Kono T."/>
            <person name="Mallez S."/>
            <person name="Becker A."/>
            <person name="Gohl D.M."/>
            <person name="Silverstein K.A.T."/>
            <person name="Koren S."/>
            <person name="Bechman K.B."/>
            <person name="Herman A."/>
            <person name="Abrahante J.E."/>
            <person name="Garbe J."/>
        </authorList>
    </citation>
    <scope>NUCLEOTIDE SEQUENCE</scope>
    <source>
        <strain evidence="6">Duluth1</strain>
        <tissue evidence="6">Whole animal</tissue>
    </source>
</reference>
<dbReference type="EC" id="3.1.3.48" evidence="2"/>
<keyword evidence="3" id="KW-0378">Hydrolase</keyword>
<dbReference type="PROSITE" id="PS50055">
    <property type="entry name" value="TYR_PHOSPHATASE_PTP"/>
    <property type="match status" value="1"/>
</dbReference>
<dbReference type="Proteomes" id="UP000828390">
    <property type="component" value="Unassembled WGS sequence"/>
</dbReference>
<proteinExistence type="inferred from homology"/>
<gene>
    <name evidence="6" type="ORF">DPMN_110872</name>
</gene>
<protein>
    <recommendedName>
        <fullName evidence="2">protein-tyrosine-phosphatase</fullName>
        <ecNumber evidence="2">3.1.3.48</ecNumber>
    </recommendedName>
</protein>